<dbReference type="EMBL" id="UINC01001816">
    <property type="protein sequence ID" value="SUZ89421.1"/>
    <property type="molecule type" value="Genomic_DNA"/>
</dbReference>
<accession>A0A381RCX8</accession>
<organism evidence="1">
    <name type="scientific">marine metagenome</name>
    <dbReference type="NCBI Taxonomy" id="408172"/>
    <lineage>
        <taxon>unclassified sequences</taxon>
        <taxon>metagenomes</taxon>
        <taxon>ecological metagenomes</taxon>
    </lineage>
</organism>
<name>A0A381RCX8_9ZZZZ</name>
<dbReference type="Gene3D" id="2.60.120.10">
    <property type="entry name" value="Jelly Rolls"/>
    <property type="match status" value="1"/>
</dbReference>
<evidence type="ECO:0008006" key="2">
    <source>
        <dbReference type="Google" id="ProtNLM"/>
    </source>
</evidence>
<dbReference type="InterPro" id="IPR011051">
    <property type="entry name" value="RmlC_Cupin_sf"/>
</dbReference>
<dbReference type="InterPro" id="IPR014710">
    <property type="entry name" value="RmlC-like_jellyroll"/>
</dbReference>
<sequence length="190" mass="21506">MSNNVERATAVAAAMADIRAIDADGINRDAVELIRRRLLQLAEHSDLFPWTDFPSDESRDGSTMYLLSQDQDHRFALYVQSVKDVTEAPPHDHLTWACIVGLEGEEINRRYDNVAGDGPPRVAEEFAVRPGRGIAFLPDDVHSIHVTGGALNFHCYGHDLLDLPARNYWDEHQQEWRTMKVQFPIIDARS</sequence>
<reference evidence="1" key="1">
    <citation type="submission" date="2018-05" db="EMBL/GenBank/DDBJ databases">
        <authorList>
            <person name="Lanie J.A."/>
            <person name="Ng W.-L."/>
            <person name="Kazmierczak K.M."/>
            <person name="Andrzejewski T.M."/>
            <person name="Davidsen T.M."/>
            <person name="Wayne K.J."/>
            <person name="Tettelin H."/>
            <person name="Glass J.I."/>
            <person name="Rusch D."/>
            <person name="Podicherti R."/>
            <person name="Tsui H.-C.T."/>
            <person name="Winkler M.E."/>
        </authorList>
    </citation>
    <scope>NUCLEOTIDE SEQUENCE</scope>
</reference>
<gene>
    <name evidence="1" type="ORF">METZ01_LOCUS42275</name>
</gene>
<protein>
    <recommendedName>
        <fullName evidence="2">Cysteine dioxygenase</fullName>
    </recommendedName>
</protein>
<evidence type="ECO:0000313" key="1">
    <source>
        <dbReference type="EMBL" id="SUZ89421.1"/>
    </source>
</evidence>
<dbReference type="AlphaFoldDB" id="A0A381RCX8"/>
<proteinExistence type="predicted"/>
<dbReference type="SUPFAM" id="SSF51182">
    <property type="entry name" value="RmlC-like cupins"/>
    <property type="match status" value="1"/>
</dbReference>